<sequence>MVLLPAPDGPTIPVKVPGKTVNEIFFKTSPLSTNSGFATASREANEISLADG</sequence>
<proteinExistence type="predicted"/>
<dbReference type="EMBL" id="CAEZVR010000030">
    <property type="protein sequence ID" value="CAB4631254.1"/>
    <property type="molecule type" value="Genomic_DNA"/>
</dbReference>
<name>A0A6J6J3R5_9ZZZZ</name>
<evidence type="ECO:0000313" key="1">
    <source>
        <dbReference type="EMBL" id="CAB4631254.1"/>
    </source>
</evidence>
<accession>A0A6J6J3R5</accession>
<gene>
    <name evidence="1" type="ORF">UFOPK2139_00240</name>
    <name evidence="2" type="ORF">UFOPK2179_00443</name>
</gene>
<dbReference type="EMBL" id="CAEZWC010000030">
    <property type="protein sequence ID" value="CAB4645641.1"/>
    <property type="molecule type" value="Genomic_DNA"/>
</dbReference>
<dbReference type="AlphaFoldDB" id="A0A6J6J3R5"/>
<organism evidence="1">
    <name type="scientific">freshwater metagenome</name>
    <dbReference type="NCBI Taxonomy" id="449393"/>
    <lineage>
        <taxon>unclassified sequences</taxon>
        <taxon>metagenomes</taxon>
        <taxon>ecological metagenomes</taxon>
    </lineage>
</organism>
<reference evidence="1" key="1">
    <citation type="submission" date="2020-05" db="EMBL/GenBank/DDBJ databases">
        <authorList>
            <person name="Chiriac C."/>
            <person name="Salcher M."/>
            <person name="Ghai R."/>
            <person name="Kavagutti S V."/>
        </authorList>
    </citation>
    <scope>NUCLEOTIDE SEQUENCE</scope>
</reference>
<evidence type="ECO:0000313" key="2">
    <source>
        <dbReference type="EMBL" id="CAB4645641.1"/>
    </source>
</evidence>
<protein>
    <submittedName>
        <fullName evidence="1">Unannotated protein</fullName>
    </submittedName>
</protein>